<keyword evidence="4 7" id="KW-1133">Transmembrane helix</keyword>
<keyword evidence="5 7" id="KW-0472">Membrane</keyword>
<feature type="region of interest" description="Disordered" evidence="6">
    <location>
        <begin position="431"/>
        <end position="452"/>
    </location>
</feature>
<organism evidence="9 10">
    <name type="scientific">Papiliotrema laurentii</name>
    <name type="common">Cryptococcus laurentii</name>
    <dbReference type="NCBI Taxonomy" id="5418"/>
    <lineage>
        <taxon>Eukaryota</taxon>
        <taxon>Fungi</taxon>
        <taxon>Dikarya</taxon>
        <taxon>Basidiomycota</taxon>
        <taxon>Agaricomycotina</taxon>
        <taxon>Tremellomycetes</taxon>
        <taxon>Tremellales</taxon>
        <taxon>Rhynchogastremaceae</taxon>
        <taxon>Papiliotrema</taxon>
    </lineage>
</organism>
<feature type="transmembrane region" description="Helical" evidence="7">
    <location>
        <begin position="113"/>
        <end position="132"/>
    </location>
</feature>
<dbReference type="Proteomes" id="UP001182556">
    <property type="component" value="Unassembled WGS sequence"/>
</dbReference>
<evidence type="ECO:0000256" key="1">
    <source>
        <dbReference type="ARBA" id="ARBA00004141"/>
    </source>
</evidence>
<dbReference type="InterPro" id="IPR036259">
    <property type="entry name" value="MFS_trans_sf"/>
</dbReference>
<dbReference type="InterPro" id="IPR011701">
    <property type="entry name" value="MFS"/>
</dbReference>
<dbReference type="AlphaFoldDB" id="A0AAD9FNC7"/>
<feature type="transmembrane region" description="Helical" evidence="7">
    <location>
        <begin position="400"/>
        <end position="420"/>
    </location>
</feature>
<evidence type="ECO:0000256" key="6">
    <source>
        <dbReference type="SAM" id="MobiDB-lite"/>
    </source>
</evidence>
<evidence type="ECO:0000256" key="2">
    <source>
        <dbReference type="ARBA" id="ARBA00022448"/>
    </source>
</evidence>
<dbReference type="GO" id="GO:0022857">
    <property type="term" value="F:transmembrane transporter activity"/>
    <property type="evidence" value="ECO:0007669"/>
    <property type="project" value="InterPro"/>
</dbReference>
<dbReference type="PANTHER" id="PTHR23504">
    <property type="entry name" value="MAJOR FACILITATOR SUPERFAMILY DOMAIN-CONTAINING PROTEIN 10"/>
    <property type="match status" value="1"/>
</dbReference>
<protein>
    <submittedName>
        <fullName evidence="9">Major facilitator superfamily domain-containing protein</fullName>
    </submittedName>
</protein>
<proteinExistence type="predicted"/>
<evidence type="ECO:0000256" key="7">
    <source>
        <dbReference type="SAM" id="Phobius"/>
    </source>
</evidence>
<feature type="domain" description="Major facilitator superfamily (MFS) profile" evidence="8">
    <location>
        <begin position="1"/>
        <end position="424"/>
    </location>
</feature>
<feature type="transmembrane region" description="Helical" evidence="7">
    <location>
        <begin position="224"/>
        <end position="246"/>
    </location>
</feature>
<keyword evidence="10" id="KW-1185">Reference proteome</keyword>
<feature type="transmembrane region" description="Helical" evidence="7">
    <location>
        <begin position="25"/>
        <end position="46"/>
    </location>
</feature>
<dbReference type="GO" id="GO:0016020">
    <property type="term" value="C:membrane"/>
    <property type="evidence" value="ECO:0007669"/>
    <property type="project" value="UniProtKB-SubCell"/>
</dbReference>
<comment type="caution">
    <text evidence="9">The sequence shown here is derived from an EMBL/GenBank/DDBJ whole genome shotgun (WGS) entry which is preliminary data.</text>
</comment>
<feature type="transmembrane region" description="Helical" evidence="7">
    <location>
        <begin position="258"/>
        <end position="282"/>
    </location>
</feature>
<dbReference type="PROSITE" id="PS50850">
    <property type="entry name" value="MFS"/>
    <property type="match status" value="1"/>
</dbReference>
<feature type="transmembrane region" description="Helical" evidence="7">
    <location>
        <begin position="58"/>
        <end position="76"/>
    </location>
</feature>
<name>A0AAD9FNC7_PAPLA</name>
<dbReference type="PANTHER" id="PTHR23504:SF15">
    <property type="entry name" value="MAJOR FACILITATOR SUPERFAMILY (MFS) PROFILE DOMAIN-CONTAINING PROTEIN"/>
    <property type="match status" value="1"/>
</dbReference>
<evidence type="ECO:0000256" key="4">
    <source>
        <dbReference type="ARBA" id="ARBA00022989"/>
    </source>
</evidence>
<feature type="transmembrane region" description="Helical" evidence="7">
    <location>
        <begin position="294"/>
        <end position="316"/>
    </location>
</feature>
<dbReference type="SUPFAM" id="SSF103473">
    <property type="entry name" value="MFS general substrate transporter"/>
    <property type="match status" value="1"/>
</dbReference>
<keyword evidence="2" id="KW-0813">Transport</keyword>
<reference evidence="9" key="1">
    <citation type="submission" date="2023-02" db="EMBL/GenBank/DDBJ databases">
        <title>Identification and recombinant expression of a fungal hydrolase from Papiliotrema laurentii that hydrolyzes apple cutin and clears colloidal polyester polyurethane.</title>
        <authorList>
            <consortium name="DOE Joint Genome Institute"/>
            <person name="Roman V.A."/>
            <person name="Bojanowski C."/>
            <person name="Crable B.R."/>
            <person name="Wagner D.N."/>
            <person name="Hung C.S."/>
            <person name="Nadeau L.J."/>
            <person name="Schratz L."/>
            <person name="Haridas S."/>
            <person name="Pangilinan J."/>
            <person name="Lipzen A."/>
            <person name="Na H."/>
            <person name="Yan M."/>
            <person name="Ng V."/>
            <person name="Grigoriev I.V."/>
            <person name="Spatafora J.W."/>
            <person name="Barlow D."/>
            <person name="Biffinger J."/>
            <person name="Kelley-Loughnane N."/>
            <person name="Varaljay V.A."/>
            <person name="Crookes-Goodson W.J."/>
        </authorList>
    </citation>
    <scope>NUCLEOTIDE SEQUENCE</scope>
    <source>
        <strain evidence="9">5307AH</strain>
    </source>
</reference>
<evidence type="ECO:0000313" key="10">
    <source>
        <dbReference type="Proteomes" id="UP001182556"/>
    </source>
</evidence>
<evidence type="ECO:0000256" key="3">
    <source>
        <dbReference type="ARBA" id="ARBA00022692"/>
    </source>
</evidence>
<dbReference type="Pfam" id="PF07690">
    <property type="entry name" value="MFS_1"/>
    <property type="match status" value="1"/>
</dbReference>
<accession>A0AAD9FNC7</accession>
<evidence type="ECO:0000313" key="9">
    <source>
        <dbReference type="EMBL" id="KAK1922031.1"/>
    </source>
</evidence>
<evidence type="ECO:0000256" key="5">
    <source>
        <dbReference type="ARBA" id="ARBA00023136"/>
    </source>
</evidence>
<dbReference type="Gene3D" id="1.20.1250.20">
    <property type="entry name" value="MFS general substrate transporter like domains"/>
    <property type="match status" value="1"/>
</dbReference>
<sequence length="452" mass="49244">MYSVIFPFVADMITSLNAPTDKVGLYAGLAEGSLMIVEAVVAPLAAKAGDSFGRRPTIILGFLPCIVASILVGFSRTVWQVILWRGLTGMNPFAVTGKSLCSEISNPSNRAKVFAIYSPSFSAGFTVGVALGGQLTHAYGRLPWWLGGEMELWRTWPYALPCLVSGFLSEQDQRLMRRGMLATVIAILRLPETRTPTADDVRRNESDPITPRSRFSEVWTVPDFPAVTTVFCLTVGFSSDAILSVYTYTPVPRGGLGLSVDVIGTLMSAAAFAYIVFTPFAFPYMTKRFGMIRSLTIVLGVWPLIAMCLPAAQYFAGSDRAVMWIVVLFQQSSKVLGQFAWPLCDTLTMNVLDDHPRLRATGAAVSSLAGAGGRAVGPTVAGWLYSISSSRPAGSWGRQIYWVSLLCISLLPVGVSQIWLKEAKREGYLQLPTTSPPYAEEEEAREDLYIQT</sequence>
<keyword evidence="3 7" id="KW-0812">Transmembrane</keyword>
<gene>
    <name evidence="9" type="ORF">DB88DRAFT_532710</name>
</gene>
<comment type="subcellular location">
    <subcellularLocation>
        <location evidence="1">Membrane</location>
        <topology evidence="1">Multi-pass membrane protein</topology>
    </subcellularLocation>
</comment>
<dbReference type="InterPro" id="IPR020846">
    <property type="entry name" value="MFS_dom"/>
</dbReference>
<evidence type="ECO:0000259" key="8">
    <source>
        <dbReference type="PROSITE" id="PS50850"/>
    </source>
</evidence>
<dbReference type="EMBL" id="JAODAN010000009">
    <property type="protein sequence ID" value="KAK1922031.1"/>
    <property type="molecule type" value="Genomic_DNA"/>
</dbReference>